<gene>
    <name evidence="5" type="ORF">GSTENG00001874001</name>
</gene>
<name>Q4TJA0_TETNG</name>
<dbReference type="SMART" id="SM00326">
    <property type="entry name" value="SH3"/>
    <property type="match status" value="1"/>
</dbReference>
<dbReference type="Gene3D" id="2.30.30.40">
    <property type="entry name" value="SH3 Domains"/>
    <property type="match status" value="1"/>
</dbReference>
<evidence type="ECO:0000313" key="5">
    <source>
        <dbReference type="EMBL" id="CAF87032.1"/>
    </source>
</evidence>
<feature type="region of interest" description="Disordered" evidence="3">
    <location>
        <begin position="26"/>
        <end position="46"/>
    </location>
</feature>
<dbReference type="GeneTree" id="ENSGT00940000155841"/>
<reference evidence="6" key="3">
    <citation type="submission" date="2025-05" db="UniProtKB">
        <authorList>
            <consortium name="Ensembl"/>
        </authorList>
    </citation>
    <scope>IDENTIFICATION</scope>
</reference>
<dbReference type="KEGG" id="tng:GSTEN00001874G001"/>
<evidence type="ECO:0000256" key="2">
    <source>
        <dbReference type="PROSITE-ProRule" id="PRU00192"/>
    </source>
</evidence>
<dbReference type="EMBL" id="CAAE01000335">
    <property type="protein sequence ID" value="CAF87032.1"/>
    <property type="molecule type" value="Genomic_DNA"/>
</dbReference>
<reference evidence="5 7" key="1">
    <citation type="journal article" date="2004" name="Nature">
        <title>Genome duplication in the teleost fish Tetraodon nigroviridis reveals the early vertebrate proto-karyotype.</title>
        <authorList>
            <person name="Jaillon O."/>
            <person name="Aury J.-M."/>
            <person name="Brunet F."/>
            <person name="Petit J.-L."/>
            <person name="Stange-Thomann N."/>
            <person name="Mauceli E."/>
            <person name="Bouneau L."/>
            <person name="Fischer C."/>
            <person name="Ozouf-Costaz C."/>
            <person name="Bernot A."/>
            <person name="Nicaud S."/>
            <person name="Jaffe D."/>
            <person name="Fisher S."/>
            <person name="Lutfalla G."/>
            <person name="Dossat C."/>
            <person name="Segurens B."/>
            <person name="Dasilva C."/>
            <person name="Salanoubat M."/>
            <person name="Levy M."/>
            <person name="Boudet N."/>
            <person name="Castellano S."/>
            <person name="Anthouard V."/>
            <person name="Jubin C."/>
            <person name="Castelli V."/>
            <person name="Katinka M."/>
            <person name="Vacherie B."/>
            <person name="Biemont C."/>
            <person name="Skalli Z."/>
            <person name="Cattolico L."/>
            <person name="Poulain J."/>
            <person name="De Berardinis V."/>
            <person name="Cruaud C."/>
            <person name="Duprat S."/>
            <person name="Brottier P."/>
            <person name="Coutanceau J.-P."/>
            <person name="Gouzy J."/>
            <person name="Parra G."/>
            <person name="Lardier G."/>
            <person name="Chapple C."/>
            <person name="McKernan K.J."/>
            <person name="McEwan P."/>
            <person name="Bosak S."/>
            <person name="Kellis M."/>
            <person name="Volff J.-N."/>
            <person name="Guigo R."/>
            <person name="Zody M.C."/>
            <person name="Mesirov J."/>
            <person name="Lindblad-Toh K."/>
            <person name="Birren B."/>
            <person name="Nusbaum C."/>
            <person name="Kahn D."/>
            <person name="Robinson-Rechavi M."/>
            <person name="Laudet V."/>
            <person name="Schachter V."/>
            <person name="Quetier F."/>
            <person name="Saurin W."/>
            <person name="Scarpelli C."/>
            <person name="Wincker P."/>
            <person name="Lander E.S."/>
            <person name="Weissenbach J."/>
            <person name="Roest Crollius H."/>
        </authorList>
    </citation>
    <scope>NUCLEOTIDE SEQUENCE [LARGE SCALE GENOMIC DNA]</scope>
</reference>
<dbReference type="SUPFAM" id="SSF50044">
    <property type="entry name" value="SH3-domain"/>
    <property type="match status" value="1"/>
</dbReference>
<protein>
    <submittedName>
        <fullName evidence="5">(spotted green pufferfish) hypothetical protein</fullName>
    </submittedName>
</protein>
<evidence type="ECO:0000256" key="3">
    <source>
        <dbReference type="SAM" id="MobiDB-lite"/>
    </source>
</evidence>
<evidence type="ECO:0000313" key="7">
    <source>
        <dbReference type="Proteomes" id="UP000007303"/>
    </source>
</evidence>
<dbReference type="OrthoDB" id="14167at2759"/>
<reference evidence="5" key="2">
    <citation type="submission" date="2004-02" db="EMBL/GenBank/DDBJ databases">
        <authorList>
            <consortium name="Genoscope"/>
            <consortium name="Whitehead Institute Centre for Genome Research"/>
        </authorList>
    </citation>
    <scope>NUCLEOTIDE SEQUENCE</scope>
</reference>
<dbReference type="AlphaFoldDB" id="Q4TJA0"/>
<proteinExistence type="predicted"/>
<evidence type="ECO:0000313" key="6">
    <source>
        <dbReference type="Ensembl" id="ENSTNIP00000004659.1"/>
    </source>
</evidence>
<keyword evidence="7" id="KW-1185">Reference proteome</keyword>
<dbReference type="Proteomes" id="UP000007303">
    <property type="component" value="Unassembled WGS sequence"/>
</dbReference>
<organism evidence="5">
    <name type="scientific">Tetraodon nigroviridis</name>
    <name type="common">Spotted green pufferfish</name>
    <name type="synonym">Chelonodon nigroviridis</name>
    <dbReference type="NCBI Taxonomy" id="99883"/>
    <lineage>
        <taxon>Eukaryota</taxon>
        <taxon>Metazoa</taxon>
        <taxon>Chordata</taxon>
        <taxon>Craniata</taxon>
        <taxon>Vertebrata</taxon>
        <taxon>Euteleostomi</taxon>
        <taxon>Actinopterygii</taxon>
        <taxon>Neopterygii</taxon>
        <taxon>Teleostei</taxon>
        <taxon>Neoteleostei</taxon>
        <taxon>Acanthomorphata</taxon>
        <taxon>Eupercaria</taxon>
        <taxon>Tetraodontiformes</taxon>
        <taxon>Tetradontoidea</taxon>
        <taxon>Tetraodontidae</taxon>
        <taxon>Tetraodon</taxon>
    </lineage>
</organism>
<evidence type="ECO:0000256" key="1">
    <source>
        <dbReference type="ARBA" id="ARBA00022443"/>
    </source>
</evidence>
<dbReference type="HOGENOM" id="CLU_168397_0_0_1"/>
<dbReference type="PROSITE" id="PS50002">
    <property type="entry name" value="SH3"/>
    <property type="match status" value="1"/>
</dbReference>
<feature type="domain" description="SH3" evidence="4">
    <location>
        <begin position="57"/>
        <end position="117"/>
    </location>
</feature>
<dbReference type="Pfam" id="PF14604">
    <property type="entry name" value="SH3_9"/>
    <property type="match status" value="1"/>
</dbReference>
<dbReference type="InterPro" id="IPR036028">
    <property type="entry name" value="SH3-like_dom_sf"/>
</dbReference>
<keyword evidence="1 2" id="KW-0728">SH3 domain</keyword>
<sequence>MGWFPEGRVCWRIHHPEGSPVDRCANPAAATAAPKPSAAASSSHSALGVEQTPLAVTGTRKAKVLYDYDAHDASELSLLADELITVYTVPGMDPDWLVGERGNDKGKVPVTYLELLS</sequence>
<dbReference type="STRING" id="99883.ENSTNIP00000004659"/>
<dbReference type="InterPro" id="IPR001452">
    <property type="entry name" value="SH3_domain"/>
</dbReference>
<evidence type="ECO:0000259" key="4">
    <source>
        <dbReference type="PROSITE" id="PS50002"/>
    </source>
</evidence>
<dbReference type="Ensembl" id="ENSTNIT00000004802.1">
    <property type="protein sequence ID" value="ENSTNIP00000004659.1"/>
    <property type="gene ID" value="ENSTNIG00000002205.1"/>
</dbReference>
<accession>Q4TJA0</accession>